<comment type="caution">
    <text evidence="2">The sequence shown here is derived from an EMBL/GenBank/DDBJ whole genome shotgun (WGS) entry which is preliminary data.</text>
</comment>
<dbReference type="Proteomes" id="UP000180043">
    <property type="component" value="Unassembled WGS sequence"/>
</dbReference>
<feature type="compositionally biased region" description="Basic and acidic residues" evidence="1">
    <location>
        <begin position="41"/>
        <end position="51"/>
    </location>
</feature>
<protein>
    <submittedName>
        <fullName evidence="2">Uncharacterized protein</fullName>
    </submittedName>
</protein>
<proteinExistence type="predicted"/>
<dbReference type="EMBL" id="MLIQ01000042">
    <property type="protein sequence ID" value="OHU47434.1"/>
    <property type="molecule type" value="Genomic_DNA"/>
</dbReference>
<sequence>MNISEFRKHVATWRALPAEIKAQRRRERTVDEVVGSMSMEREPVSAAWERRARARQNSRSAM</sequence>
<organism evidence="2 3">
    <name type="scientific">Mycobacteroides chelonae</name>
    <name type="common">Mycobacterium chelonae</name>
    <dbReference type="NCBI Taxonomy" id="1774"/>
    <lineage>
        <taxon>Bacteria</taxon>
        <taxon>Bacillati</taxon>
        <taxon>Actinomycetota</taxon>
        <taxon>Actinomycetes</taxon>
        <taxon>Mycobacteriales</taxon>
        <taxon>Mycobacteriaceae</taxon>
        <taxon>Mycobacteroides</taxon>
    </lineage>
</organism>
<evidence type="ECO:0000313" key="3">
    <source>
        <dbReference type="Proteomes" id="UP000180043"/>
    </source>
</evidence>
<accession>A0A1S1LLF9</accession>
<dbReference type="AlphaFoldDB" id="A0A1S1LLF9"/>
<name>A0A1S1LLF9_MYCCH</name>
<reference evidence="2 3" key="1">
    <citation type="submission" date="2016-10" db="EMBL/GenBank/DDBJ databases">
        <title>Evaluation of Human, Veterinary and Environmental Mycobacterium chelonae Isolates by Core Genome Phylogenomic Analysis, Targeted Gene Comparison, and Anti-microbial Susceptibility Patterns: A Tale of Mistaken Identities.</title>
        <authorList>
            <person name="Fogelson S.B."/>
            <person name="Camus A.C."/>
            <person name="Lorenz W."/>
            <person name="Vasireddy R."/>
            <person name="Vasireddy S."/>
            <person name="Smith T."/>
            <person name="Brown-Elliott B.A."/>
            <person name="Wallace R.J.Jr."/>
            <person name="Hasan N.A."/>
            <person name="Reischl U."/>
            <person name="Sanchez S."/>
        </authorList>
    </citation>
    <scope>NUCLEOTIDE SEQUENCE [LARGE SCALE GENOMIC DNA]</scope>
    <source>
        <strain evidence="2 3">15515</strain>
    </source>
</reference>
<feature type="region of interest" description="Disordered" evidence="1">
    <location>
        <begin position="41"/>
        <end position="62"/>
    </location>
</feature>
<evidence type="ECO:0000256" key="1">
    <source>
        <dbReference type="SAM" id="MobiDB-lite"/>
    </source>
</evidence>
<gene>
    <name evidence="2" type="ORF">BKG82_26640</name>
</gene>
<evidence type="ECO:0000313" key="2">
    <source>
        <dbReference type="EMBL" id="OHU47434.1"/>
    </source>
</evidence>
<dbReference type="RefSeq" id="WP_070948052.1">
    <property type="nucleotide sequence ID" value="NZ_MLIQ01000042.1"/>
</dbReference>